<protein>
    <submittedName>
        <fullName evidence="1">Uncharacterized protein</fullName>
    </submittedName>
</protein>
<dbReference type="EMBL" id="JAGGKI010000006">
    <property type="protein sequence ID" value="MBP1893801.1"/>
    <property type="molecule type" value="Genomic_DNA"/>
</dbReference>
<evidence type="ECO:0000313" key="2">
    <source>
        <dbReference type="Proteomes" id="UP000706926"/>
    </source>
</evidence>
<comment type="caution">
    <text evidence="1">The sequence shown here is derived from an EMBL/GenBank/DDBJ whole genome shotgun (WGS) entry which is preliminary data.</text>
</comment>
<accession>A0ABS4FC21</accession>
<name>A0ABS4FC21_9BACL</name>
<gene>
    <name evidence="1" type="ORF">J2Z18_002904</name>
</gene>
<reference evidence="1 2" key="1">
    <citation type="submission" date="2021-03" db="EMBL/GenBank/DDBJ databases">
        <title>Genomic Encyclopedia of Type Strains, Phase IV (KMG-IV): sequencing the most valuable type-strain genomes for metagenomic binning, comparative biology and taxonomic classification.</title>
        <authorList>
            <person name="Goeker M."/>
        </authorList>
    </citation>
    <scope>NUCLEOTIDE SEQUENCE [LARGE SCALE GENOMIC DNA]</scope>
    <source>
        <strain evidence="1 2">DSM 15596</strain>
    </source>
</reference>
<proteinExistence type="predicted"/>
<evidence type="ECO:0000313" key="1">
    <source>
        <dbReference type="EMBL" id="MBP1893801.1"/>
    </source>
</evidence>
<dbReference type="Proteomes" id="UP000706926">
    <property type="component" value="Unassembled WGS sequence"/>
</dbReference>
<organism evidence="1 2">
    <name type="scientific">Paenibacillus lactis</name>
    <dbReference type="NCBI Taxonomy" id="228574"/>
    <lineage>
        <taxon>Bacteria</taxon>
        <taxon>Bacillati</taxon>
        <taxon>Bacillota</taxon>
        <taxon>Bacilli</taxon>
        <taxon>Bacillales</taxon>
        <taxon>Paenibacillaceae</taxon>
        <taxon>Paenibacillus</taxon>
    </lineage>
</organism>
<keyword evidence="2" id="KW-1185">Reference proteome</keyword>
<sequence>MTVSEIVDVYVNLSFKAMFDQVHKITNQIPELYPSMHIYNS</sequence>